<protein>
    <submittedName>
        <fullName evidence="5">2-phospho-L-lactate guanylyltransferase</fullName>
    </submittedName>
</protein>
<gene>
    <name evidence="5" type="ORF">G3T38_17355</name>
</gene>
<keyword evidence="1 5" id="KW-0808">Transferase</keyword>
<dbReference type="SUPFAM" id="SSF53448">
    <property type="entry name" value="Nucleotide-diphospho-sugar transferases"/>
    <property type="match status" value="1"/>
</dbReference>
<evidence type="ECO:0000256" key="3">
    <source>
        <dbReference type="ARBA" id="ARBA00022741"/>
    </source>
</evidence>
<evidence type="ECO:0000313" key="6">
    <source>
        <dbReference type="Proteomes" id="UP000468687"/>
    </source>
</evidence>
<dbReference type="RefSeq" id="WP_163773625.1">
    <property type="nucleotide sequence ID" value="NZ_JAAGXA010000014.1"/>
</dbReference>
<organism evidence="5 6">
    <name type="scientific">Nocardioides zeae</name>
    <dbReference type="NCBI Taxonomy" id="1457234"/>
    <lineage>
        <taxon>Bacteria</taxon>
        <taxon>Bacillati</taxon>
        <taxon>Actinomycetota</taxon>
        <taxon>Actinomycetes</taxon>
        <taxon>Propionibacteriales</taxon>
        <taxon>Nocardioidaceae</taxon>
        <taxon>Nocardioides</taxon>
    </lineage>
</organism>
<evidence type="ECO:0000313" key="5">
    <source>
        <dbReference type="EMBL" id="NEN80034.1"/>
    </source>
</evidence>
<keyword evidence="2 5" id="KW-0548">Nucleotidyltransferase</keyword>
<comment type="caution">
    <text evidence="5">The sequence shown here is derived from an EMBL/GenBank/DDBJ whole genome shotgun (WGS) entry which is preliminary data.</text>
</comment>
<dbReference type="PANTHER" id="PTHR40392">
    <property type="entry name" value="2-PHOSPHO-L-LACTATE GUANYLYLTRANSFERASE"/>
    <property type="match status" value="1"/>
</dbReference>
<reference evidence="5 6" key="1">
    <citation type="journal article" date="2014" name="Int. J. Syst. Evol. Microbiol.">
        <title>Nocardioides zeae sp. nov., isolated from the stem of Zea mays.</title>
        <authorList>
            <person name="Glaeser S.P."/>
            <person name="McInroy J.A."/>
            <person name="Busse H.J."/>
            <person name="Kampfer P."/>
        </authorList>
    </citation>
    <scope>NUCLEOTIDE SEQUENCE [LARGE SCALE GENOMIC DNA]</scope>
    <source>
        <strain evidence="5 6">JCM 30728</strain>
    </source>
</reference>
<dbReference type="GO" id="GO:0005525">
    <property type="term" value="F:GTP binding"/>
    <property type="evidence" value="ECO:0007669"/>
    <property type="project" value="UniProtKB-KW"/>
</dbReference>
<dbReference type="GO" id="GO:0043814">
    <property type="term" value="F:phospholactate guanylyltransferase activity"/>
    <property type="evidence" value="ECO:0007669"/>
    <property type="project" value="InterPro"/>
</dbReference>
<dbReference type="InterPro" id="IPR002835">
    <property type="entry name" value="CofC"/>
</dbReference>
<keyword evidence="4" id="KW-0342">GTP-binding</keyword>
<evidence type="ECO:0000256" key="2">
    <source>
        <dbReference type="ARBA" id="ARBA00022695"/>
    </source>
</evidence>
<keyword evidence="6" id="KW-1185">Reference proteome</keyword>
<keyword evidence="3" id="KW-0547">Nucleotide-binding</keyword>
<dbReference type="Proteomes" id="UP000468687">
    <property type="component" value="Unassembled WGS sequence"/>
</dbReference>
<dbReference type="EMBL" id="JAAGXA010000014">
    <property type="protein sequence ID" value="NEN80034.1"/>
    <property type="molecule type" value="Genomic_DNA"/>
</dbReference>
<dbReference type="InterPro" id="IPR029044">
    <property type="entry name" value="Nucleotide-diphossugar_trans"/>
</dbReference>
<dbReference type="PANTHER" id="PTHR40392:SF1">
    <property type="entry name" value="2-PHOSPHO-L-LACTATE GUANYLYLTRANSFERASE"/>
    <property type="match status" value="1"/>
</dbReference>
<evidence type="ECO:0000256" key="1">
    <source>
        <dbReference type="ARBA" id="ARBA00022679"/>
    </source>
</evidence>
<sequence>MSPSSAVVILPVKPPAVGKSRLVSIPVPRRELAAAFALDTAAAALSTPRVTAVLALTDDHRFADELAGVGCVVLPDPVDGDLNGSLRQGAAEVRRRWPEARPAALCADLPALLPQDLDAALAVVLGRPGPSFVADADGTGTVLYSADAEEFDPCFGVGSADAHALGGADAVPGALLTLRRDVDDATALVAATRLGLGARTRALLH</sequence>
<accession>A0A6P0HP65</accession>
<name>A0A6P0HP65_9ACTN</name>
<dbReference type="AlphaFoldDB" id="A0A6P0HP65"/>
<evidence type="ECO:0000256" key="4">
    <source>
        <dbReference type="ARBA" id="ARBA00023134"/>
    </source>
</evidence>
<dbReference type="Gene3D" id="3.90.550.10">
    <property type="entry name" value="Spore Coat Polysaccharide Biosynthesis Protein SpsA, Chain A"/>
    <property type="match status" value="1"/>
</dbReference>
<proteinExistence type="predicted"/>